<dbReference type="EMBL" id="JFHK01000020">
    <property type="protein sequence ID" value="OAA29146.1"/>
    <property type="molecule type" value="Genomic_DNA"/>
</dbReference>
<keyword evidence="9" id="KW-1185">Reference proteome</keyword>
<dbReference type="InterPro" id="IPR031640">
    <property type="entry name" value="Glu_dehyd_C"/>
</dbReference>
<dbReference type="STRING" id="1453497.AT15_03920"/>
<feature type="domain" description="Alcohol dehydrogenase-like N-terminal" evidence="6">
    <location>
        <begin position="22"/>
        <end position="127"/>
    </location>
</feature>
<comment type="cofactor">
    <cofactor evidence="1">
        <name>Zn(2+)</name>
        <dbReference type="ChEBI" id="CHEBI:29105"/>
    </cofactor>
</comment>
<dbReference type="Gene3D" id="3.90.180.10">
    <property type="entry name" value="Medium-chain alcohol dehydrogenases, catalytic domain"/>
    <property type="match status" value="1"/>
</dbReference>
<feature type="domain" description="Glucose dehydrogenase C-terminal" evidence="7">
    <location>
        <begin position="139"/>
        <end position="313"/>
    </location>
</feature>
<keyword evidence="3" id="KW-0479">Metal-binding</keyword>
<dbReference type="PANTHER" id="PTHR43350">
    <property type="entry name" value="NAD-DEPENDENT ALCOHOL DEHYDROGENASE"/>
    <property type="match status" value="1"/>
</dbReference>
<dbReference type="RefSeq" id="WP_068348303.1">
    <property type="nucleotide sequence ID" value="NZ_JFHK01000020.1"/>
</dbReference>
<evidence type="ECO:0000259" key="6">
    <source>
        <dbReference type="Pfam" id="PF08240"/>
    </source>
</evidence>
<reference evidence="8 9" key="1">
    <citation type="submission" date="2014-02" db="EMBL/GenBank/DDBJ databases">
        <title>Kosmotoga genome sequencing.</title>
        <authorList>
            <person name="Pollo S.M."/>
            <person name="Charchuk R."/>
            <person name="Nesbo C.L."/>
        </authorList>
    </citation>
    <scope>NUCLEOTIDE SEQUENCE [LARGE SCALE GENOMIC DNA]</scope>
    <source>
        <strain evidence="8 9">S304</strain>
    </source>
</reference>
<gene>
    <name evidence="8" type="ORF">AT15_03920</name>
</gene>
<dbReference type="InterPro" id="IPR036291">
    <property type="entry name" value="NAD(P)-bd_dom_sf"/>
</dbReference>
<dbReference type="Pfam" id="PF08240">
    <property type="entry name" value="ADH_N"/>
    <property type="match status" value="1"/>
</dbReference>
<evidence type="ECO:0000256" key="2">
    <source>
        <dbReference type="ARBA" id="ARBA00008072"/>
    </source>
</evidence>
<keyword evidence="5" id="KW-0560">Oxidoreductase</keyword>
<evidence type="ECO:0000259" key="7">
    <source>
        <dbReference type="Pfam" id="PF16912"/>
    </source>
</evidence>
<dbReference type="PANTHER" id="PTHR43350:SF2">
    <property type="entry name" value="GROES-LIKE ZINC-BINDING ALCOHOL DEHYDROGENASE FAMILY PROTEIN"/>
    <property type="match status" value="1"/>
</dbReference>
<dbReference type="Pfam" id="PF16912">
    <property type="entry name" value="Glu_dehyd_C"/>
    <property type="match status" value="1"/>
</dbReference>
<dbReference type="CDD" id="cd08242">
    <property type="entry name" value="MDR_like"/>
    <property type="match status" value="1"/>
</dbReference>
<dbReference type="PATRIC" id="fig|1453497.3.peg.776"/>
<dbReference type="GO" id="GO:0016491">
    <property type="term" value="F:oxidoreductase activity"/>
    <property type="evidence" value="ECO:0007669"/>
    <property type="project" value="UniProtKB-KW"/>
</dbReference>
<dbReference type="AlphaFoldDB" id="A0A176JYW9"/>
<evidence type="ECO:0000256" key="3">
    <source>
        <dbReference type="ARBA" id="ARBA00022723"/>
    </source>
</evidence>
<dbReference type="Proteomes" id="UP000077339">
    <property type="component" value="Unassembled WGS sequence"/>
</dbReference>
<evidence type="ECO:0000256" key="5">
    <source>
        <dbReference type="ARBA" id="ARBA00023002"/>
    </source>
</evidence>
<dbReference type="OrthoDB" id="9769198at2"/>
<evidence type="ECO:0000256" key="4">
    <source>
        <dbReference type="ARBA" id="ARBA00022833"/>
    </source>
</evidence>
<accession>A0A176JYW9</accession>
<evidence type="ECO:0000256" key="1">
    <source>
        <dbReference type="ARBA" id="ARBA00001947"/>
    </source>
</evidence>
<dbReference type="InterPro" id="IPR013154">
    <property type="entry name" value="ADH-like_N"/>
</dbReference>
<evidence type="ECO:0000313" key="9">
    <source>
        <dbReference type="Proteomes" id="UP000077339"/>
    </source>
</evidence>
<dbReference type="Gene3D" id="3.40.50.720">
    <property type="entry name" value="NAD(P)-binding Rossmann-like Domain"/>
    <property type="match status" value="1"/>
</dbReference>
<dbReference type="SUPFAM" id="SSF51735">
    <property type="entry name" value="NAD(P)-binding Rossmann-fold domains"/>
    <property type="match status" value="1"/>
</dbReference>
<keyword evidence="4" id="KW-0862">Zinc</keyword>
<dbReference type="InterPro" id="IPR011032">
    <property type="entry name" value="GroES-like_sf"/>
</dbReference>
<name>A0A176JYW9_9BACT</name>
<dbReference type="SUPFAM" id="SSF50129">
    <property type="entry name" value="GroES-like"/>
    <property type="match status" value="1"/>
</dbReference>
<organism evidence="8 9">
    <name type="scientific">Kosmotoga arenicorallina S304</name>
    <dbReference type="NCBI Taxonomy" id="1453497"/>
    <lineage>
        <taxon>Bacteria</taxon>
        <taxon>Thermotogati</taxon>
        <taxon>Thermotogota</taxon>
        <taxon>Thermotogae</taxon>
        <taxon>Kosmotogales</taxon>
        <taxon>Kosmotogaceae</taxon>
        <taxon>Kosmotoga</taxon>
    </lineage>
</organism>
<protein>
    <submittedName>
        <fullName evidence="8">Alcohol dehydrogenase</fullName>
    </submittedName>
</protein>
<evidence type="ECO:0000313" key="8">
    <source>
        <dbReference type="EMBL" id="OAA29146.1"/>
    </source>
</evidence>
<dbReference type="GO" id="GO:0046872">
    <property type="term" value="F:metal ion binding"/>
    <property type="evidence" value="ECO:0007669"/>
    <property type="project" value="UniProtKB-KW"/>
</dbReference>
<proteinExistence type="inferred from homology"/>
<comment type="caution">
    <text evidence="8">The sequence shown here is derived from an EMBL/GenBank/DDBJ whole genome shotgun (WGS) entry which is preliminary data.</text>
</comment>
<comment type="similarity">
    <text evidence="2">Belongs to the zinc-containing alcohol dehydrogenase family.</text>
</comment>
<sequence length="316" mass="34559">MKALYYNNYLELIDVPEPALDKGEALIKILYAGICNTDLEILKGYMGFKGIPGHEFVGEVVKAPANEALVGKRVVGEINIACGRCDMCLAGKRKHCRNIRTLGINNYNGVFAEYAKLPIENLHLIPDEIPDTAATLVEPLAAAFQVLEQAHIKPTDSVCVIGDGKLGLLISIVLEYKGIRHILIGKHPERAKEIIPEVQTHLPFELKGLENSFDVVIEATGNAKGFTSAIEFTKPMGTLVLKSTFAAGESLNLSPVVVKELNITGSRCGPFEPAIKFLTEHHERLNKMISGIFPLNEYQKAFDTAKGSLKVLLRVG</sequence>